<protein>
    <recommendedName>
        <fullName evidence="1">Transglycosylase SLT domain-containing protein</fullName>
    </recommendedName>
</protein>
<dbReference type="SUPFAM" id="SSF48452">
    <property type="entry name" value="TPR-like"/>
    <property type="match status" value="2"/>
</dbReference>
<evidence type="ECO:0000313" key="3">
    <source>
        <dbReference type="Proteomes" id="UP000282321"/>
    </source>
</evidence>
<proteinExistence type="predicted"/>
<dbReference type="Pfam" id="PF01464">
    <property type="entry name" value="SLT"/>
    <property type="match status" value="1"/>
</dbReference>
<organism evidence="2 3">
    <name type="scientific">candidate division TA06 bacterium</name>
    <dbReference type="NCBI Taxonomy" id="2250710"/>
    <lineage>
        <taxon>Bacteria</taxon>
        <taxon>Bacteria division TA06</taxon>
    </lineage>
</organism>
<dbReference type="InterPro" id="IPR011990">
    <property type="entry name" value="TPR-like_helical_dom_sf"/>
</dbReference>
<sequence>MRKLIFLIPLIFLYSGGYVGGKAENLSVYVERCDWGKAYSYISANVNAPVEMTNYIKMRYFEEINSLDSALFYANKLNGISNNTLFYNIVRVYKKTNNDSLILKYANIRNDSLIKLFYFAAHQMMDSVRIYLDALPDTSFYRIYKLIINGRKWGDIEDKIRHLNYDSKAYVYERLSMYSKAVSLRKKLLKFRGIDNIYILAKDCYIIGDKERAYYYFRFIVDHFPDSKYALKSLYYLKKDRKIHGKLRYRAAQIYISFGRYRNALSAISPLSRHSWRNKMIRAICYYHLRRYRSTVKLLWKKRNNNTSEAPFYIGLSYYRMKKYKKAKRYLLYYIKQCHNVEEHMGEAYYRMAQMDSNRKDIYYKMTLEYDVPVYFKERALFSLYESGDTALFQDVINQFVPQTGSLTPKMAYSLMKMSLVLDNNGLATYYKEYLKQKYPIGYYAVESDSNNFGNVHYIEDDSIVKPLEIGIISGYQSIVKRILKEAKGGKYYLALAKYAFKSGNYPLSINFGKKYLNYCIEMGHTINDSLYYFLFPTGYASVVEDASLKYGVDKSLIYAIIREESWFQRRAVSRMGAIGVMQILPSTFRHLKRFNRHRYFDISYNIDAGTFYLSQLMKRYNRNILQVIAHYNGGSFPANGGEELDFIEHIPYVETEKYVKNVMRSYEIYKNLYSSD</sequence>
<dbReference type="PANTHER" id="PTHR37423:SF2">
    <property type="entry name" value="MEMBRANE-BOUND LYTIC MUREIN TRANSGLYCOSYLASE C"/>
    <property type="match status" value="1"/>
</dbReference>
<dbReference type="InterPro" id="IPR023346">
    <property type="entry name" value="Lysozyme-like_dom_sf"/>
</dbReference>
<comment type="caution">
    <text evidence="2">The sequence shown here is derived from an EMBL/GenBank/DDBJ whole genome shotgun (WGS) entry which is preliminary data.</text>
</comment>
<dbReference type="CDD" id="cd13401">
    <property type="entry name" value="Slt70-like"/>
    <property type="match status" value="1"/>
</dbReference>
<dbReference type="SUPFAM" id="SSF53955">
    <property type="entry name" value="Lysozyme-like"/>
    <property type="match status" value="1"/>
</dbReference>
<reference evidence="2 3" key="1">
    <citation type="submission" date="2018-06" db="EMBL/GenBank/DDBJ databases">
        <title>Extensive metabolic versatility and redundancy in microbially diverse, dynamic hydrothermal sediments.</title>
        <authorList>
            <person name="Dombrowski N."/>
            <person name="Teske A."/>
            <person name="Baker B.J."/>
        </authorList>
    </citation>
    <scope>NUCLEOTIDE SEQUENCE [LARGE SCALE GENOMIC DNA]</scope>
    <source>
        <strain evidence="2">B35_G9</strain>
    </source>
</reference>
<dbReference type="EMBL" id="QNBC01000001">
    <property type="protein sequence ID" value="RKX68203.1"/>
    <property type="molecule type" value="Genomic_DNA"/>
</dbReference>
<dbReference type="InterPro" id="IPR008258">
    <property type="entry name" value="Transglycosylase_SLT_dom_1"/>
</dbReference>
<dbReference type="Gene3D" id="1.25.40.10">
    <property type="entry name" value="Tetratricopeptide repeat domain"/>
    <property type="match status" value="1"/>
</dbReference>
<feature type="domain" description="Transglycosylase SLT" evidence="1">
    <location>
        <begin position="544"/>
        <end position="637"/>
    </location>
</feature>
<dbReference type="AlphaFoldDB" id="A0A660SC39"/>
<accession>A0A660SC39</accession>
<name>A0A660SC39_UNCT6</name>
<dbReference type="Gene3D" id="1.10.530.10">
    <property type="match status" value="1"/>
</dbReference>
<evidence type="ECO:0000313" key="2">
    <source>
        <dbReference type="EMBL" id="RKX68203.1"/>
    </source>
</evidence>
<gene>
    <name evidence="2" type="ORF">DRP44_00085</name>
</gene>
<dbReference type="Proteomes" id="UP000282321">
    <property type="component" value="Unassembled WGS sequence"/>
</dbReference>
<evidence type="ECO:0000259" key="1">
    <source>
        <dbReference type="Pfam" id="PF01464"/>
    </source>
</evidence>
<dbReference type="PANTHER" id="PTHR37423">
    <property type="entry name" value="SOLUBLE LYTIC MUREIN TRANSGLYCOSYLASE-RELATED"/>
    <property type="match status" value="1"/>
</dbReference>